<dbReference type="Pfam" id="PF13606">
    <property type="entry name" value="Ank_3"/>
    <property type="match status" value="1"/>
</dbReference>
<feature type="compositionally biased region" description="Basic and acidic residues" evidence="6">
    <location>
        <begin position="274"/>
        <end position="285"/>
    </location>
</feature>
<keyword evidence="2" id="KW-0040">ANK repeat</keyword>
<comment type="function">
    <text evidence="4">Binds to MCB elements (Mlu I cell cycle box) found in the promoter of most DNA synthesis genes. Transcriptional activation by MBF has an important role in the transition from G1 to S phase. It may have a dual role in that it behaves as an activator of transcription at the G1-S boundary and as a repressor during other stages of the cell cycle.</text>
</comment>
<dbReference type="InterPro" id="IPR018004">
    <property type="entry name" value="KilA/APSES_HTH"/>
</dbReference>
<evidence type="ECO:0000256" key="3">
    <source>
        <dbReference type="ARBA" id="ARBA00023125"/>
    </source>
</evidence>
<keyword evidence="9" id="KW-1185">Reference proteome</keyword>
<feature type="compositionally biased region" description="Acidic residues" evidence="6">
    <location>
        <begin position="297"/>
        <end position="307"/>
    </location>
</feature>
<evidence type="ECO:0000256" key="1">
    <source>
        <dbReference type="ARBA" id="ARBA00022737"/>
    </source>
</evidence>
<evidence type="ECO:0000256" key="5">
    <source>
        <dbReference type="ARBA" id="ARBA00073969"/>
    </source>
</evidence>
<dbReference type="FunFam" id="3.10.260.10:FF:000004">
    <property type="entry name" value="Transcription factor MBP1"/>
    <property type="match status" value="1"/>
</dbReference>
<dbReference type="AlphaFoldDB" id="A0A9P0QND1"/>
<feature type="region of interest" description="Disordered" evidence="6">
    <location>
        <begin position="269"/>
        <end position="316"/>
    </location>
</feature>
<gene>
    <name evidence="8" type="ORF">CLIB1423_04S01002</name>
</gene>
<keyword evidence="1" id="KW-0677">Repeat</keyword>
<name>A0A9P0QND1_9ASCO</name>
<reference evidence="8" key="1">
    <citation type="submission" date="2022-03" db="EMBL/GenBank/DDBJ databases">
        <authorList>
            <person name="Legras J.-L."/>
            <person name="Devillers H."/>
            <person name="Grondin C."/>
        </authorList>
    </citation>
    <scope>NUCLEOTIDE SEQUENCE</scope>
    <source>
        <strain evidence="8">CLIB 1423</strain>
    </source>
</reference>
<dbReference type="SMART" id="SM00248">
    <property type="entry name" value="ANK"/>
    <property type="match status" value="3"/>
</dbReference>
<dbReference type="PROSITE" id="PS51299">
    <property type="entry name" value="HTH_APSES"/>
    <property type="match status" value="1"/>
</dbReference>
<accession>A0A9P0QND1</accession>
<dbReference type="EMBL" id="CAKXYY010000004">
    <property type="protein sequence ID" value="CAH2351569.1"/>
    <property type="molecule type" value="Genomic_DNA"/>
</dbReference>
<evidence type="ECO:0000313" key="9">
    <source>
        <dbReference type="Proteomes" id="UP000837801"/>
    </source>
</evidence>
<evidence type="ECO:0000256" key="6">
    <source>
        <dbReference type="SAM" id="MobiDB-lite"/>
    </source>
</evidence>
<evidence type="ECO:0000313" key="8">
    <source>
        <dbReference type="EMBL" id="CAH2351569.1"/>
    </source>
</evidence>
<organism evidence="8 9">
    <name type="scientific">[Candida] railenensis</name>
    <dbReference type="NCBI Taxonomy" id="45579"/>
    <lineage>
        <taxon>Eukaryota</taxon>
        <taxon>Fungi</taxon>
        <taxon>Dikarya</taxon>
        <taxon>Ascomycota</taxon>
        <taxon>Saccharomycotina</taxon>
        <taxon>Pichiomycetes</taxon>
        <taxon>Debaryomycetaceae</taxon>
        <taxon>Kurtzmaniella</taxon>
    </lineage>
</organism>
<dbReference type="InterPro" id="IPR002110">
    <property type="entry name" value="Ankyrin_rpt"/>
</dbReference>
<feature type="compositionally biased region" description="Polar residues" evidence="6">
    <location>
        <begin position="149"/>
        <end position="165"/>
    </location>
</feature>
<sequence length="1018" mass="113565">MDKQIYSATYSNVPVFEFVTGEQPVMRRKSDSYINATHILKIAKFPKAKRTRILEKDVQTRTHDKVQGGYGKYQGTYVPLEIGEEIAKNFGIYDVLKPIFEFTYIEGRSQTPPPAPKHSHASASNLARKQALAQAASGSGSKASLSAATRNNTSISNKQLSSIDESSLARKTKSMSAIPGEPPRKRGRPKRESSQHQPIQQPFVPSLNRTNTVPIKDSTKGPSIGTFNNSRNNSLLKSSQNLQNIQQFSRQDTDQDALQLMVNSLNVQNEDLEVAERSSDDELGRPRNPSPAHQDASLDDEDDENDELMTGHELFGSPRNSFEKIVQSHNHNSQHLSQVNGVTSSFNSYPAYTGGGSTGLNQYHHLTGVGGGVVGGIGGGTHTNSSTNSVPTPVPTPSNPISLEQKESNVYTEYFTNLLNYFLEDSNNNSKLRSEKVSTAPHAQNVKSEVVPTSIPVYILKPPQPLSKINISQPVDNDGNSILHWACSMANTNMIEFLLAIFHEYLNATIKNINGETPLMFLTRFSNSFQLKNFPTLLDLLFDSILSIDNSGRTILHHIAISATANRDGSGGHGNGSISSFQGEHESASYVTYKKNKEKFGRYYMETLFAKIIEFQDYKQDSNGKTNNNSGTNGSTARDNKSELIAKVINHQDINGNTAFHIVAYNLNKKLIKVFISYHKYIDFTLKNLVSYTVEEYLASHNYILRLGNSVVSQDSATRMNSTNGFDGTSNTPSFENQLFVSKTAMNSLKSSSNTLNEKLLELNYAIDKELSEKDEKLLLYYKILKFAKSDKLQSQKNILKFFKLEHLIDDQEYDDEVHRGEKTDKIEDEGKETRDDIIQGEINRLVNDLSYEYLKRKDELDTKLKVYKSIANKVQGEELKKLEAFNLKQGDGKGGENGDGDLQERNKLALNLQLEILKRKRLLNRLVLEQSKVPITINDKENRAGANTSSAVDSSGNESIVAKYPKDDKLSKYCKLISLCCGMNFNDVEKLIDLIEQSLSKTNSQQPRMKQSNSSIS</sequence>
<dbReference type="InterPro" id="IPR036770">
    <property type="entry name" value="Ankyrin_rpt-contain_sf"/>
</dbReference>
<feature type="region of interest" description="Disordered" evidence="6">
    <location>
        <begin position="383"/>
        <end position="402"/>
    </location>
</feature>
<dbReference type="GO" id="GO:0003677">
    <property type="term" value="F:DNA binding"/>
    <property type="evidence" value="ECO:0007669"/>
    <property type="project" value="UniProtKB-KW"/>
</dbReference>
<protein>
    <recommendedName>
        <fullName evidence="5">Transcription factor MBP1</fullName>
    </recommendedName>
</protein>
<dbReference type="Pfam" id="PF04383">
    <property type="entry name" value="KilA-N"/>
    <property type="match status" value="1"/>
</dbReference>
<feature type="region of interest" description="Disordered" evidence="6">
    <location>
        <begin position="108"/>
        <end position="232"/>
    </location>
</feature>
<evidence type="ECO:0000256" key="2">
    <source>
        <dbReference type="ARBA" id="ARBA00023043"/>
    </source>
</evidence>
<dbReference type="PANTHER" id="PTHR43828:SF15">
    <property type="entry name" value="TRANSCRIPTION FACTOR MBP1"/>
    <property type="match status" value="1"/>
</dbReference>
<dbReference type="PANTHER" id="PTHR43828">
    <property type="entry name" value="ASPARAGINASE"/>
    <property type="match status" value="1"/>
</dbReference>
<comment type="caution">
    <text evidence="8">The sequence shown here is derived from an EMBL/GenBank/DDBJ whole genome shotgun (WGS) entry which is preliminary data.</text>
</comment>
<dbReference type="OrthoDB" id="6718656at2759"/>
<evidence type="ECO:0000256" key="4">
    <source>
        <dbReference type="ARBA" id="ARBA00054211"/>
    </source>
</evidence>
<dbReference type="SUPFAM" id="SSF48403">
    <property type="entry name" value="Ankyrin repeat"/>
    <property type="match status" value="1"/>
</dbReference>
<dbReference type="InterPro" id="IPR036887">
    <property type="entry name" value="HTH_APSES_sf"/>
</dbReference>
<dbReference type="GO" id="GO:0033309">
    <property type="term" value="C:SBF transcription complex"/>
    <property type="evidence" value="ECO:0007669"/>
    <property type="project" value="TreeGrafter"/>
</dbReference>
<dbReference type="InterPro" id="IPR003163">
    <property type="entry name" value="Tscrpt_reg_HTH_APSES-type"/>
</dbReference>
<feature type="compositionally biased region" description="Low complexity" evidence="6">
    <location>
        <begin position="121"/>
        <end position="148"/>
    </location>
</feature>
<dbReference type="Gene3D" id="3.10.260.10">
    <property type="entry name" value="Transcription regulator HTH, APSES-type DNA-binding domain"/>
    <property type="match status" value="1"/>
</dbReference>
<dbReference type="GO" id="GO:0001228">
    <property type="term" value="F:DNA-binding transcription activator activity, RNA polymerase II-specific"/>
    <property type="evidence" value="ECO:0007669"/>
    <property type="project" value="UniProtKB-ARBA"/>
</dbReference>
<dbReference type="GO" id="GO:0030907">
    <property type="term" value="C:MBF transcription complex"/>
    <property type="evidence" value="ECO:0007669"/>
    <property type="project" value="TreeGrafter"/>
</dbReference>
<keyword evidence="3" id="KW-0238">DNA-binding</keyword>
<dbReference type="Gene3D" id="1.25.40.20">
    <property type="entry name" value="Ankyrin repeat-containing domain"/>
    <property type="match status" value="1"/>
</dbReference>
<dbReference type="SMART" id="SM01252">
    <property type="entry name" value="KilA-N"/>
    <property type="match status" value="1"/>
</dbReference>
<dbReference type="InterPro" id="IPR051642">
    <property type="entry name" value="SWI6-like"/>
</dbReference>
<feature type="domain" description="HTH APSES-type" evidence="7">
    <location>
        <begin position="5"/>
        <end position="112"/>
    </location>
</feature>
<proteinExistence type="predicted"/>
<dbReference type="Proteomes" id="UP000837801">
    <property type="component" value="Unassembled WGS sequence"/>
</dbReference>
<evidence type="ECO:0000259" key="7">
    <source>
        <dbReference type="PROSITE" id="PS51299"/>
    </source>
</evidence>
<dbReference type="SUPFAM" id="SSF54616">
    <property type="entry name" value="DNA-binding domain of Mlu1-box binding protein MBP1"/>
    <property type="match status" value="1"/>
</dbReference>